<evidence type="ECO:0000313" key="3">
    <source>
        <dbReference type="Proteomes" id="UP000006062"/>
    </source>
</evidence>
<feature type="region of interest" description="Disordered" evidence="1">
    <location>
        <begin position="1"/>
        <end position="37"/>
    </location>
</feature>
<dbReference type="EMBL" id="CP003154">
    <property type="protein sequence ID" value="AFL73711.1"/>
    <property type="molecule type" value="Genomic_DNA"/>
</dbReference>
<name>I3Y9P3_THIV6</name>
<evidence type="ECO:0000256" key="1">
    <source>
        <dbReference type="SAM" id="MobiDB-lite"/>
    </source>
</evidence>
<reference evidence="2 3" key="1">
    <citation type="submission" date="2012-06" db="EMBL/GenBank/DDBJ databases">
        <title>Complete sequence of Thiocystis violascens DSM 198.</title>
        <authorList>
            <consortium name="US DOE Joint Genome Institute"/>
            <person name="Lucas S."/>
            <person name="Han J."/>
            <person name="Lapidus A."/>
            <person name="Cheng J.-F."/>
            <person name="Goodwin L."/>
            <person name="Pitluck S."/>
            <person name="Peters L."/>
            <person name="Ovchinnikova G."/>
            <person name="Teshima H."/>
            <person name="Detter J.C."/>
            <person name="Han C."/>
            <person name="Tapia R."/>
            <person name="Land M."/>
            <person name="Hauser L."/>
            <person name="Kyrpides N."/>
            <person name="Ivanova N."/>
            <person name="Pagani I."/>
            <person name="Vogl K."/>
            <person name="Liu Z."/>
            <person name="Frigaard N.-U."/>
            <person name="Bryant D."/>
            <person name="Woyke T."/>
        </authorList>
    </citation>
    <scope>NUCLEOTIDE SEQUENCE [LARGE SCALE GENOMIC DNA]</scope>
    <source>
        <strain evidence="3">ATCC 17096 / DSM 198 / 6111</strain>
    </source>
</reference>
<dbReference type="AlphaFoldDB" id="I3Y9P3"/>
<organism evidence="2 3">
    <name type="scientific">Thiocystis violascens (strain ATCC 17096 / DSM 198 / 6111)</name>
    <name type="common">Chromatium violascens</name>
    <dbReference type="NCBI Taxonomy" id="765911"/>
    <lineage>
        <taxon>Bacteria</taxon>
        <taxon>Pseudomonadati</taxon>
        <taxon>Pseudomonadota</taxon>
        <taxon>Gammaproteobacteria</taxon>
        <taxon>Chromatiales</taxon>
        <taxon>Chromatiaceae</taxon>
        <taxon>Thiocystis</taxon>
    </lineage>
</organism>
<sequence length="82" mass="8480">MQPALGVADRLSALAKPTDSAGSPADSTDCKSDSPDAGCKPALPGALQEIAGRDRPKLELLMDALFFGGVRYHVGCRIPLNG</sequence>
<proteinExistence type="predicted"/>
<evidence type="ECO:0000313" key="2">
    <source>
        <dbReference type="EMBL" id="AFL73711.1"/>
    </source>
</evidence>
<accession>I3Y9P3</accession>
<gene>
    <name evidence="2" type="ordered locus">Thivi_1737</name>
</gene>
<dbReference type="KEGG" id="tvi:Thivi_1737"/>
<protein>
    <submittedName>
        <fullName evidence="2">Uncharacterized protein</fullName>
    </submittedName>
</protein>
<dbReference type="Proteomes" id="UP000006062">
    <property type="component" value="Chromosome"/>
</dbReference>
<dbReference type="HOGENOM" id="CLU_2557246_0_0_6"/>
<keyword evidence="3" id="KW-1185">Reference proteome</keyword>